<dbReference type="InterPro" id="IPR036322">
    <property type="entry name" value="WD40_repeat_dom_sf"/>
</dbReference>
<dbReference type="InterPro" id="IPR001680">
    <property type="entry name" value="WD40_rpt"/>
</dbReference>
<evidence type="ECO:0000256" key="4">
    <source>
        <dbReference type="SAM" id="MobiDB-lite"/>
    </source>
</evidence>
<keyword evidence="1 3" id="KW-0853">WD repeat</keyword>
<dbReference type="PANTHER" id="PTHR44099">
    <property type="entry name" value="RABCONNECTIN-3B, ISOFORM A"/>
    <property type="match status" value="1"/>
</dbReference>
<feature type="compositionally biased region" description="Basic and acidic residues" evidence="4">
    <location>
        <begin position="767"/>
        <end position="776"/>
    </location>
</feature>
<dbReference type="SUPFAM" id="SSF48371">
    <property type="entry name" value="ARM repeat"/>
    <property type="match status" value="1"/>
</dbReference>
<dbReference type="InterPro" id="IPR011047">
    <property type="entry name" value="Quinoprotein_ADH-like_sf"/>
</dbReference>
<evidence type="ECO:0000256" key="3">
    <source>
        <dbReference type="PROSITE-ProRule" id="PRU00221"/>
    </source>
</evidence>
<keyword evidence="6" id="KW-1185">Reference proteome</keyword>
<dbReference type="STRING" id="109895.A0A507EFC4"/>
<protein>
    <submittedName>
        <fullName evidence="5">Uncharacterized protein</fullName>
    </submittedName>
</protein>
<dbReference type="SMART" id="SM00320">
    <property type="entry name" value="WD40"/>
    <property type="match status" value="6"/>
</dbReference>
<feature type="region of interest" description="Disordered" evidence="4">
    <location>
        <begin position="738"/>
        <end position="776"/>
    </location>
</feature>
<evidence type="ECO:0000256" key="2">
    <source>
        <dbReference type="ARBA" id="ARBA00022737"/>
    </source>
</evidence>
<feature type="repeat" description="WD" evidence="3">
    <location>
        <begin position="468"/>
        <end position="514"/>
    </location>
</feature>
<evidence type="ECO:0000256" key="1">
    <source>
        <dbReference type="ARBA" id="ARBA00022574"/>
    </source>
</evidence>
<dbReference type="GO" id="GO:0005737">
    <property type="term" value="C:cytoplasm"/>
    <property type="evidence" value="ECO:0007669"/>
    <property type="project" value="TreeGrafter"/>
</dbReference>
<evidence type="ECO:0000313" key="5">
    <source>
        <dbReference type="EMBL" id="TPX62514.1"/>
    </source>
</evidence>
<feature type="repeat" description="WD" evidence="3">
    <location>
        <begin position="1188"/>
        <end position="1221"/>
    </location>
</feature>
<dbReference type="EMBL" id="QEAQ01000002">
    <property type="protein sequence ID" value="TPX62514.1"/>
    <property type="molecule type" value="Genomic_DNA"/>
</dbReference>
<comment type="caution">
    <text evidence="5">The sequence shown here is derived from an EMBL/GenBank/DDBJ whole genome shotgun (WGS) entry which is preliminary data.</text>
</comment>
<reference evidence="5 6" key="1">
    <citation type="journal article" date="2019" name="Sci. Rep.">
        <title>Comparative genomics of chytrid fungi reveal insights into the obligate biotrophic and pathogenic lifestyle of Synchytrium endobioticum.</title>
        <authorList>
            <person name="van de Vossenberg B.T.L.H."/>
            <person name="Warris S."/>
            <person name="Nguyen H.D.T."/>
            <person name="van Gent-Pelzer M.P.E."/>
            <person name="Joly D.L."/>
            <person name="van de Geest H.C."/>
            <person name="Bonants P.J.M."/>
            <person name="Smith D.S."/>
            <person name="Levesque C.A."/>
            <person name="van der Lee T.A.J."/>
        </authorList>
    </citation>
    <scope>NUCLEOTIDE SEQUENCE [LARGE SCALE GENOMIC DNA]</scope>
    <source>
        <strain evidence="5 6">CBS 809.83</strain>
    </source>
</reference>
<dbReference type="InterPro" id="IPR019775">
    <property type="entry name" value="WD40_repeat_CS"/>
</dbReference>
<dbReference type="Pfam" id="PF00400">
    <property type="entry name" value="WD40"/>
    <property type="match status" value="2"/>
</dbReference>
<proteinExistence type="predicted"/>
<accession>A0A507EFC4</accession>
<gene>
    <name evidence="5" type="ORF">PhCBS80983_g00232</name>
</gene>
<sequence>MTSLIAPLGCWIDSPFATPSNVTAACGSEDGNVLVLGFEAGVAWIFNVDNEDPMNLRPKVMLAGHKSRISVITLGKIEVEGVAKHENMILTASDLGEAIMWDIVDGRCLQATTNAYDGSITAMKPTSSGKHIICAGQSPYIAILDSSSLTVLRRILVYGDWIESLSLYPTDTKYVDRIYHMTIGGELCTSIFDGQSLTLARETVQTMERKSPSAWTMVEINRFDKSTAMLVYAECCSIFTIDKNKLTYSCKLPSLEGNHWRGGKFLSAKSVLLWTASSAYLYYIGSEKEIMKTDQISTLPDDAVILFSRGGAGVYVKRMETGPSHNSERSFNLITELAAENAQPGIGFFMCHMHAKVSGFHHQLAFSPSGEIECWSYFAGQNIKQQSHSAVNREAIDSLTRISPDAGYTFNSLWPLKQESHRPKVKAVTSSLNRFVALGYDTGDICVMPIAAIFQNVDQWQNDVQFTLRGHSGAVTCLFAPNAKEAAGKNVLISGGEDCTIKIWNMDDGKLLASLVNHAGDIRGIFSAPLDAGLRFKNTVLATAKDNSVSVIDMEELRCHLRLSGHPAKVIALHWRTLDDLLIVECVDGNAYVWQLKTGHLDRVLPAGPDADDILESCDCAVNCVKFKMGYRDANIKRSLSTYPLYAAENAPPVLVTFLINTKRLINEIYGQQTGTPPPTPPLTATSSSARIVPVHTQRSTSLQSDTAVDHQSRLPPMKTSTSQNFGHQMTQNFMEMFRSRPGSPAPGASSRTPDRANATRSPAPKDSGESMKDHMPIEAPDMDVVQSIFEALLTWGVDKEQDAVFQERAELSPPGDHIAFGMRGANGHLSFMAPSKQPGSQWTVSSSVSAARLLNIFALARAIFVARGLEEELGLLITFYGGSLPSIIGRHYAFPSFSYLAKYWQDPVADVQIAARTLFSATLQRMSAEEKAAAIEYWRAHLPVVTKHNSKLNMRAVLILGIIGSIQPELLDTRVCKDVAESLDQLLREETPRNVYRIAAVELLGSGFPLWEPHINGTAVLRTLIAFSGLATPNLPGSAGSAPPPNAPPVPTASPAVMVASRLAIVQIASCNAALFISTLTMDLMHSKSASERAGSLKLLGMFIAKKPLVLLPHLGRVVEAIVKCLDPNLPHLRDALQGIVTVNFAELVKRYPNVAFHHASQRLAVGTMEGVGNVYDVRIAAKVQIMEGHTKSITAVSFSPDGKLLASFSIEEGTVRIWQPAGGFLGTLVGALTTGHAASGAAGVAALASVGGVGHMKSFRTFTVSPPDANAMKDPSAVLESVRFEWKGERQVMLHSINGLQLAFSV</sequence>
<dbReference type="InterPro" id="IPR015943">
    <property type="entry name" value="WD40/YVTN_repeat-like_dom_sf"/>
</dbReference>
<dbReference type="InterPro" id="IPR016024">
    <property type="entry name" value="ARM-type_fold"/>
</dbReference>
<dbReference type="PROSITE" id="PS00678">
    <property type="entry name" value="WD_REPEATS_1"/>
    <property type="match status" value="1"/>
</dbReference>
<name>A0A507EFC4_9FUNG</name>
<dbReference type="Proteomes" id="UP000318582">
    <property type="component" value="Unassembled WGS sequence"/>
</dbReference>
<feature type="compositionally biased region" description="Low complexity" evidence="4">
    <location>
        <begin position="740"/>
        <end position="752"/>
    </location>
</feature>
<feature type="compositionally biased region" description="Polar residues" evidence="4">
    <location>
        <begin position="697"/>
        <end position="707"/>
    </location>
</feature>
<organism evidence="5 6">
    <name type="scientific">Powellomyces hirtus</name>
    <dbReference type="NCBI Taxonomy" id="109895"/>
    <lineage>
        <taxon>Eukaryota</taxon>
        <taxon>Fungi</taxon>
        <taxon>Fungi incertae sedis</taxon>
        <taxon>Chytridiomycota</taxon>
        <taxon>Chytridiomycota incertae sedis</taxon>
        <taxon>Chytridiomycetes</taxon>
        <taxon>Spizellomycetales</taxon>
        <taxon>Powellomycetaceae</taxon>
        <taxon>Powellomyces</taxon>
    </lineage>
</organism>
<dbReference type="SUPFAM" id="SSF50998">
    <property type="entry name" value="Quinoprotein alcohol dehydrogenase-like"/>
    <property type="match status" value="1"/>
</dbReference>
<keyword evidence="2" id="KW-0677">Repeat</keyword>
<dbReference type="SUPFAM" id="SSF50978">
    <property type="entry name" value="WD40 repeat-like"/>
    <property type="match status" value="1"/>
</dbReference>
<dbReference type="PROSITE" id="PS50082">
    <property type="entry name" value="WD_REPEATS_2"/>
    <property type="match status" value="3"/>
</dbReference>
<dbReference type="InterPro" id="IPR049916">
    <property type="entry name" value="WDR72-like"/>
</dbReference>
<feature type="region of interest" description="Disordered" evidence="4">
    <location>
        <begin position="696"/>
        <end position="725"/>
    </location>
</feature>
<dbReference type="PANTHER" id="PTHR44099:SF4">
    <property type="entry name" value="RABCONNECTIN-3B, ISOFORM A"/>
    <property type="match status" value="1"/>
</dbReference>
<dbReference type="Gene3D" id="2.130.10.10">
    <property type="entry name" value="YVTN repeat-like/Quinoprotein amine dehydrogenase"/>
    <property type="match status" value="4"/>
</dbReference>
<evidence type="ECO:0000313" key="6">
    <source>
        <dbReference type="Proteomes" id="UP000318582"/>
    </source>
</evidence>
<feature type="repeat" description="WD" evidence="3">
    <location>
        <begin position="563"/>
        <end position="604"/>
    </location>
</feature>